<evidence type="ECO:0000313" key="2">
    <source>
        <dbReference type="Proteomes" id="UP000054869"/>
    </source>
</evidence>
<gene>
    <name evidence="1" type="ORF">Llan_1759</name>
</gene>
<protein>
    <submittedName>
        <fullName evidence="1">Dot/Icm T4SS effector</fullName>
    </submittedName>
</protein>
<dbReference type="eggNOG" id="ENOG5032JBM">
    <property type="taxonomic scope" value="Bacteria"/>
</dbReference>
<dbReference type="InterPro" id="IPR002110">
    <property type="entry name" value="Ankyrin_rpt"/>
</dbReference>
<dbReference type="InterPro" id="IPR036770">
    <property type="entry name" value="Ankyrin_rpt-contain_sf"/>
</dbReference>
<sequence length="2379" mass="271450">MSKISEEARKAIQNLSNERLKNILLAHLTDDAQDQTQLFTKQHAYDRRFPDFERATYILPSGLTFDLLLNTVYVYAPTAVCHELTNALLECQDTEIVSFLSKSSQHHSDPRANEWVMETVMKYAPAESRAQIIQKVKTFTNEKNIIDSLFGDFYKRDFNHFIRLLNFADEAASLCLIETLSTLDKQVLFGLFQTSPFPATTHDALIDFFSTRPPEKLAFAALKLLFKFESGYLSRLVFGGGYFIGSSSNLLHSIFESQSENVVSEILLFLMQKLSEQEIKSLLMQKASNGSHNTPLELAFQRKDNMAVATTIAKAIYQVPNLKPLLSAVSVSQFYSAMHLAAQNNNTEVITFFVEHPDAPIDHTVYSQSRTMMDLAKEQGHQPTLNVFLALKIYHYIYQAVDKGPQYESWIKELLSQNPEIVHCRFSEQKTLLSHAASKGLASLVSLLLEMGALPEPDSRNLTPIDEALKSNFLQVLKAFTNSKINPEIIGEALVHSLAKITKPTPSYHDLGQALQQTSQSNTWATQIEDYCFQKNDCFIFLLFTIADLLSKTGEETLIQAVKTFVLESLQKLNGDATYLEANAIQLQLVVLLFSMTPCHFFSLLYSINLDDNGKKKLQLVLSRGLVQSAIFSRFTLEEHQLYYKFIRELSPQDDPLQSIAAIHFKYSPLFLLPAIILRELAASLPAESLLICNEQRLNPSLIVLTIEKLLEKDPVDEEKIKGLFAKLDNELQLFSKSASINQAEFQQMLNISCHPRVKTHIKKSLITNSSLKEKAKLLCTNYRKKTVIIGDGLLHDLLMEFASNSEWLSQNENHRAFIELLTTLTPADVQKIIGNLQNTLQPQRVILGTLAPVLIPSPTQNNLSFSNWIYNLENKRRRLAIAPLVHHLDSMQEQTRQLLALLDKENPTPLQTFLNKLAVTLDDLATKLFQTHLAKTGLVWNEDIADVLKKLELNFDTVKRALQNSSEVLDLRNKFPQEYSHFDNLISADNVHSLCHQITVILQQIDTDSNQFATNVVNKFATERDGSDVTPFFEPDPQVFSTEFTVTMATQCSKKTQIISQCEERILEGVLGNPDRAQLLPLLCERVQRYGSSSHKNLLLDKMPELLQTTSKQNWVKVNQQTNEILIVRENISLLLLDLQVLNLSTFELSELLTIFYETKEEILNQFVAFCSSPQLFDIRNIATYVLEAKRQQIPLDILKSQNPLAFGEDLSLWLQHKLEAIEKQAIHAMSYRVIEAGLLREREPVGSRLAALDSVIEEYHVSPSAKAFNLLISSYSNLLQANPSMESRSFLLSLSNLMKKMNVETINEAISQMPSPLVEHLVAHCLAGLNSDDPSHDHACRLLLTNFCQLQSTSNKQMLEQIKCQLGQQDLSLLGESSLVAIAQDILRANESDLMDMTFSGIWIQRLLTSPRFVAASNPQVIKALLDRYRLISLTLKQDEFDQLNHWLKTKLAFHEHHQQSMIRLEKSITVSDPKRREYFLQKRKRLLEFRADDSIRALLTQLEDQCIAEKQSNPEMAEAALDVLYTHYNNSLTSLRSDFLFKVADFIVGRVSRNKGDLEKAQDTLLKWLSYYLPHKNFEQTELTRKTHVTLHDAEGTQIGFLNEGNHAMTFIEDEPRSLLEVHGSYAGMPLYDDTRCLIGYLTSSGEVKRENLFQKETSALLIAKVPAEQLSKSPAALELLMTDVFTENTLGQLYANSEADKHAWIEEQISAHLTDTKKIIHKDNLVVIVQKHSANDTFSLLEKMKSKDNAAQLFEAILDDEVQRDELFDSKRQNAVFSFFAHNSIEQLLANYLLKYHTAPWFKNGLQLFANFAHTHSQPELLSNALTVLQKRTFIQKNITETTYDTILNSLIGSEACSKIIWNSFLNGRDDTTIDQIDSKLGENLSGFFWKHHCIPLIKSVNEQKDWSRSSQYRMLLLILAKQRKQIFQETELRYSEKFAWSSPELQQVSRFVSRHLRQPQNPDANLHMGNKLISQLLFRCANFGQVELFYDNKGRLDETIAGKIIERSYLDAIAARDYLPTAIRNTIDGIVSQFKSWFDDKHQENEQLRQLLKQNQALIDWKQLCQQSWNVSDSTTALPAISAYLLNYSGKPEALTRLVKDYFAAKPLRSDPKKRQAVSQVMAKFPQRDISSSLFLILEEIFTDHPQLLDRTMLTHMAKFYTYKYSKKEEKSPEMEIELIKHFGLQKKYQLVQQCCELLTGSKSNASYEQLLQKIQLEAKVEGQLSKYLSSWFFSVICFFKRWWHYGFGGEKKSSNLVNFCDAQTDYTHPVGHSEKIKTPVLSGQTIATQLETAKKLKALRERYSQFLKKYPPKETSNSKKLFHAKDEYNVPRNPIYGTKDKSTLTFFDNLPSNDNLGNNPSHFATTGIPEVFA</sequence>
<dbReference type="SUPFAM" id="SSF48403">
    <property type="entry name" value="Ankyrin repeat"/>
    <property type="match status" value="1"/>
</dbReference>
<dbReference type="Gene3D" id="1.25.40.20">
    <property type="entry name" value="Ankyrin repeat-containing domain"/>
    <property type="match status" value="2"/>
</dbReference>
<organism evidence="1 2">
    <name type="scientific">Legionella lansingensis</name>
    <dbReference type="NCBI Taxonomy" id="45067"/>
    <lineage>
        <taxon>Bacteria</taxon>
        <taxon>Pseudomonadati</taxon>
        <taxon>Pseudomonadota</taxon>
        <taxon>Gammaproteobacteria</taxon>
        <taxon>Legionellales</taxon>
        <taxon>Legionellaceae</taxon>
        <taxon>Legionella</taxon>
    </lineage>
</organism>
<keyword evidence="2" id="KW-1185">Reference proteome</keyword>
<evidence type="ECO:0000313" key="1">
    <source>
        <dbReference type="EMBL" id="KTD20802.1"/>
    </source>
</evidence>
<dbReference type="OrthoDB" id="5631291at2"/>
<dbReference type="PATRIC" id="fig|45067.4.peg.1847"/>
<comment type="caution">
    <text evidence="1">The sequence shown here is derived from an EMBL/GenBank/DDBJ whole genome shotgun (WGS) entry which is preliminary data.</text>
</comment>
<dbReference type="Proteomes" id="UP000054869">
    <property type="component" value="Unassembled WGS sequence"/>
</dbReference>
<dbReference type="EMBL" id="LNYI01000034">
    <property type="protein sequence ID" value="KTD20802.1"/>
    <property type="molecule type" value="Genomic_DNA"/>
</dbReference>
<dbReference type="STRING" id="45067.Llan_1759"/>
<reference evidence="1 2" key="1">
    <citation type="submission" date="2015-11" db="EMBL/GenBank/DDBJ databases">
        <title>Genomic analysis of 38 Legionella species identifies large and diverse effector repertoires.</title>
        <authorList>
            <person name="Burstein D."/>
            <person name="Amaro F."/>
            <person name="Zusman T."/>
            <person name="Lifshitz Z."/>
            <person name="Cohen O."/>
            <person name="Gilbert J.A."/>
            <person name="Pupko T."/>
            <person name="Shuman H.A."/>
            <person name="Segal G."/>
        </authorList>
    </citation>
    <scope>NUCLEOTIDE SEQUENCE [LARGE SCALE GENOMIC DNA]</scope>
    <source>
        <strain evidence="1 2">ATCC 49751</strain>
    </source>
</reference>
<proteinExistence type="predicted"/>
<dbReference type="SMART" id="SM00248">
    <property type="entry name" value="ANK"/>
    <property type="match status" value="4"/>
</dbReference>
<name>A0A0W0VL12_9GAMM</name>
<accession>A0A0W0VL12</accession>
<dbReference type="RefSeq" id="WP_028373904.1">
    <property type="nucleotide sequence ID" value="NZ_CAAAJD010000030.1"/>
</dbReference>